<evidence type="ECO:0000313" key="3">
    <source>
        <dbReference type="Proteomes" id="UP000604046"/>
    </source>
</evidence>
<dbReference type="EMBL" id="CAJNDS010000172">
    <property type="protein sequence ID" value="CAE7021703.1"/>
    <property type="molecule type" value="Genomic_DNA"/>
</dbReference>
<feature type="region of interest" description="Disordered" evidence="1">
    <location>
        <begin position="374"/>
        <end position="394"/>
    </location>
</feature>
<reference evidence="2" key="1">
    <citation type="submission" date="2021-02" db="EMBL/GenBank/DDBJ databases">
        <authorList>
            <person name="Dougan E. K."/>
            <person name="Rhodes N."/>
            <person name="Thang M."/>
            <person name="Chan C."/>
        </authorList>
    </citation>
    <scope>NUCLEOTIDE SEQUENCE</scope>
</reference>
<keyword evidence="3" id="KW-1185">Reference proteome</keyword>
<accession>A0A812I907</accession>
<comment type="caution">
    <text evidence="2">The sequence shown here is derived from an EMBL/GenBank/DDBJ whole genome shotgun (WGS) entry which is preliminary data.</text>
</comment>
<sequence>MSSQPSGSANELDDKLQQGYDLLDALLGAMKEKSSQGHAKQAQKAFATLLPRAVDQPQPQPSPPAADASSSAVQTQDLSCSDDLQQLRKDMEVQQEREFEKMSQLLQAQQERQFNKMKEFFQAHQDDIAKLKDDVSKSLQAPKEVLSQCEELVPSRQEEDSPRATQAAKATLLQRPQEARFFSGPALGLPSGGLPAPSSSTTQDDYSTVLQHVRMEVEAQLDGHFDKMKMLILEAAGQDSGSRLQGGTQMDSDRDLQDEHFEEMQRHLQDMFHDDTSPLHRTKMSGLVPKLQLLHLMQRHKLEKDQHVKACLLQMADKFSKADVRLEDFWEDLHSWHPCETAAELKQALNTGKFEEWCSESAGLKENLKSIQSNLQHDQDTLRKEMPEQKHGSDKQCLKPRMLIKLSKTAEELTGLSTSWKPNDSTMLRHICFVGPGEEQLNKFESIAMGRHWIEFGILFGHHKVPTRKPDPPKPGDTGDSLLDSYDYGGPIEDISRKYPRLDKVAKALKQDGASSRFRFCAHLVRPPFDTYLLHREEAAADFLGWLVECGFQKVLVHLNSAVGGYTESEVKNKVDKLLKLMDRFKKLTFILSVAEDINVRARMLFEELLKNSSSTKVTLLYNSSRGGGEEAATYASPLVEKELRCTGYAGGFRPDNVLQKLRDMEWVIPEGRQVFIETQSGVRTKPKDKFSVKLCLEFAENVAKSTFNPGHGAEVYPQHDGTLVLGDSSKIVLQPDTQYIVNAVKKSTFSVGLADGSRSFDAMFIAGSVAARHFEGVLAPELRPDDTRREGGDWRTTGMFSRPFAQIVCETTLSHHCQAP</sequence>
<dbReference type="Proteomes" id="UP000604046">
    <property type="component" value="Unassembled WGS sequence"/>
</dbReference>
<dbReference type="AlphaFoldDB" id="A0A812I907"/>
<gene>
    <name evidence="2" type="ORF">SNAT2548_LOCUS2873</name>
</gene>
<dbReference type="OrthoDB" id="416509at2759"/>
<evidence type="ECO:0000313" key="2">
    <source>
        <dbReference type="EMBL" id="CAE7021703.1"/>
    </source>
</evidence>
<feature type="compositionally biased region" description="Low complexity" evidence="1">
    <location>
        <begin position="65"/>
        <end position="74"/>
    </location>
</feature>
<feature type="compositionally biased region" description="Basic and acidic residues" evidence="1">
    <location>
        <begin position="377"/>
        <end position="394"/>
    </location>
</feature>
<protein>
    <submittedName>
        <fullName evidence="2">Uncharacterized protein</fullName>
    </submittedName>
</protein>
<organism evidence="2 3">
    <name type="scientific">Symbiodinium natans</name>
    <dbReference type="NCBI Taxonomy" id="878477"/>
    <lineage>
        <taxon>Eukaryota</taxon>
        <taxon>Sar</taxon>
        <taxon>Alveolata</taxon>
        <taxon>Dinophyceae</taxon>
        <taxon>Suessiales</taxon>
        <taxon>Symbiodiniaceae</taxon>
        <taxon>Symbiodinium</taxon>
    </lineage>
</organism>
<feature type="region of interest" description="Disordered" evidence="1">
    <location>
        <begin position="31"/>
        <end position="78"/>
    </location>
</feature>
<evidence type="ECO:0000256" key="1">
    <source>
        <dbReference type="SAM" id="MobiDB-lite"/>
    </source>
</evidence>
<proteinExistence type="predicted"/>
<feature type="compositionally biased region" description="Low complexity" evidence="1">
    <location>
        <begin position="183"/>
        <end position="200"/>
    </location>
</feature>
<feature type="region of interest" description="Disordered" evidence="1">
    <location>
        <begin position="182"/>
        <end position="203"/>
    </location>
</feature>
<name>A0A812I907_9DINO</name>